<dbReference type="InterPro" id="IPR036388">
    <property type="entry name" value="WH-like_DNA-bd_sf"/>
</dbReference>
<protein>
    <submittedName>
        <fullName evidence="5">Response regulator transcription factor</fullName>
    </submittedName>
</protein>
<dbReference type="PROSITE" id="PS50043">
    <property type="entry name" value="HTH_LUXR_2"/>
    <property type="match status" value="1"/>
</dbReference>
<dbReference type="PANTHER" id="PTHR44688:SF16">
    <property type="entry name" value="DNA-BINDING TRANSCRIPTIONAL ACTIVATOR DEVR_DOSR"/>
    <property type="match status" value="1"/>
</dbReference>
<gene>
    <name evidence="5" type="ORF">FEK35_19230</name>
</gene>
<evidence type="ECO:0000259" key="4">
    <source>
        <dbReference type="PROSITE" id="PS50043"/>
    </source>
</evidence>
<dbReference type="SMART" id="SM00421">
    <property type="entry name" value="HTH_LUXR"/>
    <property type="match status" value="1"/>
</dbReference>
<accession>A0A5R8PAF3</accession>
<dbReference type="AlphaFoldDB" id="A0A5R8PAF3"/>
<evidence type="ECO:0000313" key="5">
    <source>
        <dbReference type="EMBL" id="TLG05305.1"/>
    </source>
</evidence>
<dbReference type="EMBL" id="VBUU01000021">
    <property type="protein sequence ID" value="TLG05305.1"/>
    <property type="molecule type" value="Genomic_DNA"/>
</dbReference>
<evidence type="ECO:0000256" key="1">
    <source>
        <dbReference type="ARBA" id="ARBA00023015"/>
    </source>
</evidence>
<dbReference type="Pfam" id="PF00196">
    <property type="entry name" value="GerE"/>
    <property type="match status" value="1"/>
</dbReference>
<keyword evidence="3" id="KW-0804">Transcription</keyword>
<dbReference type="PANTHER" id="PTHR44688">
    <property type="entry name" value="DNA-BINDING TRANSCRIPTIONAL ACTIVATOR DEVR_DOSR"/>
    <property type="match status" value="1"/>
</dbReference>
<sequence length="67" mass="7250">MPLPNGLTDREAEVLRLVADGLSNREIGERLFISANTAANHVRSILIKTAAPNRTRAAVFATEHGLL</sequence>
<dbReference type="InterPro" id="IPR016032">
    <property type="entry name" value="Sig_transdc_resp-reg_C-effctor"/>
</dbReference>
<dbReference type="InterPro" id="IPR000792">
    <property type="entry name" value="Tscrpt_reg_LuxR_C"/>
</dbReference>
<proteinExistence type="predicted"/>
<comment type="caution">
    <text evidence="5">The sequence shown here is derived from an EMBL/GenBank/DDBJ whole genome shotgun (WGS) entry which is preliminary data.</text>
</comment>
<dbReference type="Gene3D" id="1.10.10.10">
    <property type="entry name" value="Winged helix-like DNA-binding domain superfamily/Winged helix DNA-binding domain"/>
    <property type="match status" value="1"/>
</dbReference>
<evidence type="ECO:0000313" key="6">
    <source>
        <dbReference type="Proteomes" id="UP000308349"/>
    </source>
</evidence>
<evidence type="ECO:0000256" key="3">
    <source>
        <dbReference type="ARBA" id="ARBA00023163"/>
    </source>
</evidence>
<dbReference type="Proteomes" id="UP000308349">
    <property type="component" value="Unassembled WGS sequence"/>
</dbReference>
<keyword evidence="1" id="KW-0805">Transcription regulation</keyword>
<dbReference type="GO" id="GO:0006355">
    <property type="term" value="P:regulation of DNA-templated transcription"/>
    <property type="evidence" value="ECO:0007669"/>
    <property type="project" value="InterPro"/>
</dbReference>
<dbReference type="SUPFAM" id="SSF46894">
    <property type="entry name" value="C-terminal effector domain of the bipartite response regulators"/>
    <property type="match status" value="1"/>
</dbReference>
<keyword evidence="2" id="KW-0238">DNA-binding</keyword>
<feature type="domain" description="HTH luxR-type" evidence="4">
    <location>
        <begin position="1"/>
        <end position="65"/>
    </location>
</feature>
<evidence type="ECO:0000256" key="2">
    <source>
        <dbReference type="ARBA" id="ARBA00023125"/>
    </source>
</evidence>
<dbReference type="PRINTS" id="PR00038">
    <property type="entry name" value="HTHLUXR"/>
</dbReference>
<name>A0A5R8PAF3_9NOCA</name>
<dbReference type="OrthoDB" id="9808843at2"/>
<dbReference type="CDD" id="cd06170">
    <property type="entry name" value="LuxR_C_like"/>
    <property type="match status" value="1"/>
</dbReference>
<dbReference type="GO" id="GO:0003677">
    <property type="term" value="F:DNA binding"/>
    <property type="evidence" value="ECO:0007669"/>
    <property type="project" value="UniProtKB-KW"/>
</dbReference>
<reference evidence="5 6" key="1">
    <citation type="submission" date="2019-05" db="EMBL/GenBank/DDBJ databases">
        <title>Genomes sequences of two Nocardia cyriacigeorgica environmental isolates, type strains Nocardia asteroides ATCC 19247 and Nocardia cyriacigeorgica DSM 44484.</title>
        <authorList>
            <person name="Vautrin F."/>
            <person name="Bergeron E."/>
            <person name="Dubost A."/>
            <person name="Abrouk D."/>
            <person name="Rodriguez Nava V."/>
            <person name="Pujic P."/>
        </authorList>
    </citation>
    <scope>NUCLEOTIDE SEQUENCE [LARGE SCALE GENOMIC DNA]</scope>
    <source>
        <strain evidence="5 6">EML 1456</strain>
    </source>
</reference>
<dbReference type="RefSeq" id="WP_138457328.1">
    <property type="nucleotide sequence ID" value="NZ_VBUU01000021.1"/>
</dbReference>
<organism evidence="5 6">
    <name type="scientific">Nocardia cyriacigeorgica</name>
    <dbReference type="NCBI Taxonomy" id="135487"/>
    <lineage>
        <taxon>Bacteria</taxon>
        <taxon>Bacillati</taxon>
        <taxon>Actinomycetota</taxon>
        <taxon>Actinomycetes</taxon>
        <taxon>Mycobacteriales</taxon>
        <taxon>Nocardiaceae</taxon>
        <taxon>Nocardia</taxon>
    </lineage>
</organism>